<accession>A0A0E9PV97</accession>
<reference evidence="1" key="2">
    <citation type="journal article" date="2015" name="Fish Shellfish Immunol.">
        <title>Early steps in the European eel (Anguilla anguilla)-Vibrio vulnificus interaction in the gills: Role of the RtxA13 toxin.</title>
        <authorList>
            <person name="Callol A."/>
            <person name="Pajuelo D."/>
            <person name="Ebbesson L."/>
            <person name="Teles M."/>
            <person name="MacKenzie S."/>
            <person name="Amaro C."/>
        </authorList>
    </citation>
    <scope>NUCLEOTIDE SEQUENCE</scope>
</reference>
<evidence type="ECO:0000313" key="1">
    <source>
        <dbReference type="EMBL" id="JAH08541.1"/>
    </source>
</evidence>
<reference evidence="1" key="1">
    <citation type="submission" date="2014-11" db="EMBL/GenBank/DDBJ databases">
        <authorList>
            <person name="Amaro Gonzalez C."/>
        </authorList>
    </citation>
    <scope>NUCLEOTIDE SEQUENCE</scope>
</reference>
<organism evidence="1">
    <name type="scientific">Anguilla anguilla</name>
    <name type="common">European freshwater eel</name>
    <name type="synonym">Muraena anguilla</name>
    <dbReference type="NCBI Taxonomy" id="7936"/>
    <lineage>
        <taxon>Eukaryota</taxon>
        <taxon>Metazoa</taxon>
        <taxon>Chordata</taxon>
        <taxon>Craniata</taxon>
        <taxon>Vertebrata</taxon>
        <taxon>Euteleostomi</taxon>
        <taxon>Actinopterygii</taxon>
        <taxon>Neopterygii</taxon>
        <taxon>Teleostei</taxon>
        <taxon>Anguilliformes</taxon>
        <taxon>Anguillidae</taxon>
        <taxon>Anguilla</taxon>
    </lineage>
</organism>
<name>A0A0E9PV97_ANGAN</name>
<protein>
    <submittedName>
        <fullName evidence="1">Uncharacterized protein</fullName>
    </submittedName>
</protein>
<dbReference type="EMBL" id="GBXM01100036">
    <property type="protein sequence ID" value="JAH08541.1"/>
    <property type="molecule type" value="Transcribed_RNA"/>
</dbReference>
<sequence length="10" mass="1181">MIHGKGYMML</sequence>
<proteinExistence type="predicted"/>